<name>A0A6J5RUL4_9CAUD</name>
<protein>
    <submittedName>
        <fullName evidence="1">Uncharacterized protein</fullName>
    </submittedName>
</protein>
<sequence>MTEDEKRSLQRALQALRGAVPDDQVPNKMLKETIVLIEKKLSEKQNSSC</sequence>
<proteinExistence type="predicted"/>
<dbReference type="EMBL" id="LR797308">
    <property type="protein sequence ID" value="CAB4202081.1"/>
    <property type="molecule type" value="Genomic_DNA"/>
</dbReference>
<evidence type="ECO:0000313" key="1">
    <source>
        <dbReference type="EMBL" id="CAB4202081.1"/>
    </source>
</evidence>
<gene>
    <name evidence="1" type="ORF">UFOVP1361_47</name>
</gene>
<accession>A0A6J5RUL4</accession>
<organism evidence="1">
    <name type="scientific">uncultured Caudovirales phage</name>
    <dbReference type="NCBI Taxonomy" id="2100421"/>
    <lineage>
        <taxon>Viruses</taxon>
        <taxon>Duplodnaviria</taxon>
        <taxon>Heunggongvirae</taxon>
        <taxon>Uroviricota</taxon>
        <taxon>Caudoviricetes</taxon>
        <taxon>Peduoviridae</taxon>
        <taxon>Maltschvirus</taxon>
        <taxon>Maltschvirus maltsch</taxon>
    </lineage>
</organism>
<reference evidence="1" key="1">
    <citation type="submission" date="2020-05" db="EMBL/GenBank/DDBJ databases">
        <authorList>
            <person name="Chiriac C."/>
            <person name="Salcher M."/>
            <person name="Ghai R."/>
            <person name="Kavagutti S V."/>
        </authorList>
    </citation>
    <scope>NUCLEOTIDE SEQUENCE</scope>
</reference>